<evidence type="ECO:0000313" key="3">
    <source>
        <dbReference type="Proteomes" id="UP001244341"/>
    </source>
</evidence>
<keyword evidence="3" id="KW-1185">Reference proteome</keyword>
<dbReference type="Pfam" id="PF13225">
    <property type="entry name" value="D27-like_C"/>
    <property type="match status" value="1"/>
</dbReference>
<feature type="domain" description="Beta-carotene isomerase D27-like C-terminal" evidence="1">
    <location>
        <begin position="128"/>
        <end position="210"/>
    </location>
</feature>
<evidence type="ECO:0000259" key="1">
    <source>
        <dbReference type="Pfam" id="PF13225"/>
    </source>
</evidence>
<reference evidence="2 3" key="1">
    <citation type="submission" date="2023-05" db="EMBL/GenBank/DDBJ databases">
        <title>A 100% complete, gapless, phased diploid assembly of the Scenedesmus obliquus UTEX 3031 genome.</title>
        <authorList>
            <person name="Biondi T.C."/>
            <person name="Hanschen E.R."/>
            <person name="Kwon T."/>
            <person name="Eng W."/>
            <person name="Kruse C.P.S."/>
            <person name="Koehler S.I."/>
            <person name="Kunde Y."/>
            <person name="Gleasner C.D."/>
            <person name="You Mak K.T."/>
            <person name="Polle J."/>
            <person name="Hovde B.T."/>
            <person name="Starkenburg S.R."/>
        </authorList>
    </citation>
    <scope>NUCLEOTIDE SEQUENCE [LARGE SCALE GENOMIC DNA]</scope>
    <source>
        <strain evidence="2 3">DOE0152z</strain>
    </source>
</reference>
<protein>
    <recommendedName>
        <fullName evidence="1">Beta-carotene isomerase D27-like C-terminal domain-containing protein</fullName>
    </recommendedName>
</protein>
<name>A0ABY8UHD7_TETOB</name>
<dbReference type="Proteomes" id="UP001244341">
    <property type="component" value="Chromosome 12b"/>
</dbReference>
<sequence length="352" mass="38154">MKRHVRCRAAERAAAEPAKVDPFAPENKVAYNDGWLDRIFMKLFTSKIADQLEPGTFSVPNDTQYEDFVRVSKEILRGRSTQEQQALVRRVLLSLVPPGVPAACKALFRPTQWAAEVNAAVASWGFFWLVGDSELRSQGVEVAPGVLREQKSVVHIKKCRYLEASGCVGLCVNMCKVPTQSFFTNDFGMPLTMNPNFEDLSCEMVFGQASSYCVLFPGAIAAAKPSITNSSSSSSSSSTRCIIAGSSLFSSCAVEIATAQKRFNISVDVIAPQNYTALLAAQGVSRNAAIAYMRQVLARPSASCCSAHCRFQQQLLCDCEPTVLGVAVRFAGADNAFYGLLVRQLAAGFADV</sequence>
<dbReference type="PANTHER" id="PTHR33591:SF4">
    <property type="entry name" value="OS08G0114100 PROTEIN"/>
    <property type="match status" value="1"/>
</dbReference>
<dbReference type="InterPro" id="IPR038938">
    <property type="entry name" value="D27-like"/>
</dbReference>
<dbReference type="PANTHER" id="PTHR33591">
    <property type="entry name" value="BETA-CAROTENE ISOMERASE D27"/>
    <property type="match status" value="1"/>
</dbReference>
<accession>A0ABY8UHD7</accession>
<organism evidence="2 3">
    <name type="scientific">Tetradesmus obliquus</name>
    <name type="common">Green alga</name>
    <name type="synonym">Acutodesmus obliquus</name>
    <dbReference type="NCBI Taxonomy" id="3088"/>
    <lineage>
        <taxon>Eukaryota</taxon>
        <taxon>Viridiplantae</taxon>
        <taxon>Chlorophyta</taxon>
        <taxon>core chlorophytes</taxon>
        <taxon>Chlorophyceae</taxon>
        <taxon>CS clade</taxon>
        <taxon>Sphaeropleales</taxon>
        <taxon>Scenedesmaceae</taxon>
        <taxon>Tetradesmus</taxon>
    </lineage>
</organism>
<dbReference type="EMBL" id="CP126219">
    <property type="protein sequence ID" value="WIA20934.1"/>
    <property type="molecule type" value="Genomic_DNA"/>
</dbReference>
<dbReference type="InterPro" id="IPR025114">
    <property type="entry name" value="D27-like_C"/>
</dbReference>
<evidence type="ECO:0000313" key="2">
    <source>
        <dbReference type="EMBL" id="WIA20934.1"/>
    </source>
</evidence>
<proteinExistence type="predicted"/>
<gene>
    <name evidence="2" type="ORF">OEZ85_005276</name>
</gene>